<feature type="domain" description="YjeF N-terminal" evidence="21">
    <location>
        <begin position="1"/>
        <end position="196"/>
    </location>
</feature>
<keyword evidence="6 17" id="KW-0547">Nucleotide-binding</keyword>
<dbReference type="PROSITE" id="PS51385">
    <property type="entry name" value="YJEF_N"/>
    <property type="match status" value="1"/>
</dbReference>
<keyword evidence="7 17" id="KW-0067">ATP-binding</keyword>
<sequence length="448" mass="44673">MRAAEDAAVAAGTSVDTLMRCAGEGIAAAVRRLAAGSDILVVCGPGNNGGDGSIAASVLHSQGFPVRIAATADPKTPAARNARDRWVGEVEPFAQARPAPILIDCLFGTGLSRALDDDLDTRMTELARDARLVIAADLPSGTDADAATAPDWARHAPVMVTLALGALKPAHVLHPAAAACGAVRLIDLGIDRPAAVTVAGTPDLPCPGPASHKYTRGMVAIVAGHMAGAARLAAVAALRSGAGYVALYGDGGQGGPDAIVHRPFDGDALSDARIGAILIGPGLGRDAVARDRLAALVAADAHPLVIDGDALHLLDLDAPARRTRPVVLTPHAGEFKALFGTPAGSLLDQARSAAARAGAIVVLKGPTTIVASAAATRVHPGGNPWLSTAGTGDVLAGTIAAQLAHPGADPLAAASAGTWLHARAGQLCGASFVADDLANALTPARAGA</sequence>
<evidence type="ECO:0000256" key="7">
    <source>
        <dbReference type="ARBA" id="ARBA00022840"/>
    </source>
</evidence>
<evidence type="ECO:0000313" key="23">
    <source>
        <dbReference type="Proteomes" id="UP001500238"/>
    </source>
</evidence>
<evidence type="ECO:0000259" key="21">
    <source>
        <dbReference type="PROSITE" id="PS51385"/>
    </source>
</evidence>
<feature type="binding site" evidence="17">
    <location>
        <begin position="364"/>
        <end position="368"/>
    </location>
    <ligand>
        <name>AMP</name>
        <dbReference type="ChEBI" id="CHEBI:456215"/>
    </ligand>
</feature>
<name>A0ABP3T0M8_9SPHN</name>
<evidence type="ECO:0000256" key="12">
    <source>
        <dbReference type="ARBA" id="ARBA00023239"/>
    </source>
</evidence>
<dbReference type="InterPro" id="IPR030677">
    <property type="entry name" value="Nnr"/>
</dbReference>
<keyword evidence="23" id="KW-1185">Reference proteome</keyword>
<dbReference type="PIRSF" id="PIRSF017184">
    <property type="entry name" value="Nnr"/>
    <property type="match status" value="1"/>
</dbReference>
<organism evidence="22 23">
    <name type="scientific">Sphingomonas insulae</name>
    <dbReference type="NCBI Taxonomy" id="424800"/>
    <lineage>
        <taxon>Bacteria</taxon>
        <taxon>Pseudomonadati</taxon>
        <taxon>Pseudomonadota</taxon>
        <taxon>Alphaproteobacteria</taxon>
        <taxon>Sphingomonadales</taxon>
        <taxon>Sphingomonadaceae</taxon>
        <taxon>Sphingomonas</taxon>
    </lineage>
</organism>
<keyword evidence="9 18" id="KW-0630">Potassium</keyword>
<reference evidence="23" key="1">
    <citation type="journal article" date="2019" name="Int. J. Syst. Evol. Microbiol.">
        <title>The Global Catalogue of Microorganisms (GCM) 10K type strain sequencing project: providing services to taxonomists for standard genome sequencing and annotation.</title>
        <authorList>
            <consortium name="The Broad Institute Genomics Platform"/>
            <consortium name="The Broad Institute Genome Sequencing Center for Infectious Disease"/>
            <person name="Wu L."/>
            <person name="Ma J."/>
        </authorList>
    </citation>
    <scope>NUCLEOTIDE SEQUENCE [LARGE SCALE GENOMIC DNA]</scope>
    <source>
        <strain evidence="23">JCM 14603</strain>
    </source>
</reference>
<dbReference type="InterPro" id="IPR029056">
    <property type="entry name" value="Ribokinase-like"/>
</dbReference>
<dbReference type="SUPFAM" id="SSF64153">
    <property type="entry name" value="YjeF N-terminal domain-like"/>
    <property type="match status" value="1"/>
</dbReference>
<evidence type="ECO:0000256" key="11">
    <source>
        <dbReference type="ARBA" id="ARBA00023235"/>
    </source>
</evidence>
<proteinExistence type="inferred from homology"/>
<dbReference type="Gene3D" id="3.40.50.10260">
    <property type="entry name" value="YjeF N-terminal domain"/>
    <property type="match status" value="1"/>
</dbReference>
<evidence type="ECO:0000256" key="8">
    <source>
        <dbReference type="ARBA" id="ARBA00022857"/>
    </source>
</evidence>
<evidence type="ECO:0000256" key="2">
    <source>
        <dbReference type="ARBA" id="ARBA00000909"/>
    </source>
</evidence>
<keyword evidence="5 18" id="KW-0479">Metal-binding</keyword>
<keyword evidence="13" id="KW-0511">Multifunctional enzyme</keyword>
<evidence type="ECO:0000256" key="13">
    <source>
        <dbReference type="ARBA" id="ARBA00023268"/>
    </source>
</evidence>
<dbReference type="PROSITE" id="PS01050">
    <property type="entry name" value="YJEF_C_2"/>
    <property type="match status" value="1"/>
</dbReference>
<comment type="cofactor">
    <cofactor evidence="18">
        <name>K(+)</name>
        <dbReference type="ChEBI" id="CHEBI:29103"/>
    </cofactor>
    <text evidence="18">Binds 1 potassium ion per subunit.</text>
</comment>
<feature type="binding site" evidence="17">
    <location>
        <position position="229"/>
    </location>
    <ligand>
        <name>(6S)-NADPHX</name>
        <dbReference type="ChEBI" id="CHEBI:64076"/>
    </ligand>
</feature>
<dbReference type="Pfam" id="PF01256">
    <property type="entry name" value="Carb_kinase"/>
    <property type="match status" value="1"/>
</dbReference>
<feature type="binding site" evidence="17">
    <location>
        <position position="393"/>
    </location>
    <ligand>
        <name>(6S)-NADPHX</name>
        <dbReference type="ChEBI" id="CHEBI:64076"/>
    </ligand>
</feature>
<evidence type="ECO:0000256" key="10">
    <source>
        <dbReference type="ARBA" id="ARBA00023027"/>
    </source>
</evidence>
<dbReference type="InterPro" id="IPR001763">
    <property type="entry name" value="Rhodanese-like_dom"/>
</dbReference>
<keyword evidence="10 17" id="KW-0520">NAD</keyword>
<comment type="subunit">
    <text evidence="17">Homotetramer.</text>
</comment>
<evidence type="ECO:0000256" key="3">
    <source>
        <dbReference type="ARBA" id="ARBA00006001"/>
    </source>
</evidence>
<dbReference type="NCBIfam" id="TIGR00197">
    <property type="entry name" value="yjeF_nterm"/>
    <property type="match status" value="1"/>
</dbReference>
<feature type="domain" description="Rhodanese" evidence="19">
    <location>
        <begin position="24"/>
        <end position="77"/>
    </location>
</feature>
<evidence type="ECO:0000256" key="9">
    <source>
        <dbReference type="ARBA" id="ARBA00022958"/>
    </source>
</evidence>
<feature type="binding site" evidence="17">
    <location>
        <position position="392"/>
    </location>
    <ligand>
        <name>AMP</name>
        <dbReference type="ChEBI" id="CHEBI:456215"/>
    </ligand>
</feature>
<evidence type="ECO:0000256" key="1">
    <source>
        <dbReference type="ARBA" id="ARBA00000013"/>
    </source>
</evidence>
<evidence type="ECO:0000256" key="6">
    <source>
        <dbReference type="ARBA" id="ARBA00022741"/>
    </source>
</evidence>
<gene>
    <name evidence="17" type="primary">nnrD</name>
    <name evidence="22" type="ORF">GCM10009102_10680</name>
</gene>
<dbReference type="InterPro" id="IPR000631">
    <property type="entry name" value="CARKD"/>
</dbReference>
<dbReference type="PANTHER" id="PTHR12592:SF0">
    <property type="entry name" value="ATP-DEPENDENT (S)-NAD(P)H-HYDRATE DEHYDRATASE"/>
    <property type="match status" value="1"/>
</dbReference>
<comment type="catalytic activity">
    <reaction evidence="1 18">
        <text>(6R)-NADHX = (6S)-NADHX</text>
        <dbReference type="Rhea" id="RHEA:32215"/>
        <dbReference type="ChEBI" id="CHEBI:64074"/>
        <dbReference type="ChEBI" id="CHEBI:64075"/>
        <dbReference type="EC" id="5.1.99.6"/>
    </reaction>
</comment>
<comment type="catalytic activity">
    <reaction evidence="15 17 18">
        <text>(6S)-NADHX + ADP = AMP + phosphate + NADH + H(+)</text>
        <dbReference type="Rhea" id="RHEA:32223"/>
        <dbReference type="ChEBI" id="CHEBI:15378"/>
        <dbReference type="ChEBI" id="CHEBI:43474"/>
        <dbReference type="ChEBI" id="CHEBI:57945"/>
        <dbReference type="ChEBI" id="CHEBI:64074"/>
        <dbReference type="ChEBI" id="CHEBI:456215"/>
        <dbReference type="ChEBI" id="CHEBI:456216"/>
        <dbReference type="EC" id="4.2.1.136"/>
    </reaction>
</comment>
<dbReference type="InterPro" id="IPR017953">
    <property type="entry name" value="Carbohydrate_kinase_pred_CS"/>
</dbReference>
<evidence type="ECO:0000256" key="17">
    <source>
        <dbReference type="HAMAP-Rule" id="MF_01965"/>
    </source>
</evidence>
<dbReference type="InterPro" id="IPR036652">
    <property type="entry name" value="YjeF_N_dom_sf"/>
</dbReference>
<comment type="similarity">
    <text evidence="17">Belongs to the NnrD/CARKD family.</text>
</comment>
<feature type="binding site" evidence="17">
    <location>
        <position position="282"/>
    </location>
    <ligand>
        <name>(6S)-NADPHX</name>
        <dbReference type="ChEBI" id="CHEBI:64076"/>
    </ligand>
</feature>
<comment type="caution">
    <text evidence="22">The sequence shown here is derived from an EMBL/GenBank/DDBJ whole genome shotgun (WGS) entry which is preliminary data.</text>
</comment>
<comment type="catalytic activity">
    <reaction evidence="16 17 18">
        <text>(6S)-NADPHX + ADP = AMP + phosphate + NADPH + H(+)</text>
        <dbReference type="Rhea" id="RHEA:32235"/>
        <dbReference type="ChEBI" id="CHEBI:15378"/>
        <dbReference type="ChEBI" id="CHEBI:43474"/>
        <dbReference type="ChEBI" id="CHEBI:57783"/>
        <dbReference type="ChEBI" id="CHEBI:64076"/>
        <dbReference type="ChEBI" id="CHEBI:456215"/>
        <dbReference type="ChEBI" id="CHEBI:456216"/>
        <dbReference type="EC" id="4.2.1.136"/>
    </reaction>
</comment>
<comment type="catalytic activity">
    <reaction evidence="2 18">
        <text>(6R)-NADPHX = (6S)-NADPHX</text>
        <dbReference type="Rhea" id="RHEA:32227"/>
        <dbReference type="ChEBI" id="CHEBI:64076"/>
        <dbReference type="ChEBI" id="CHEBI:64077"/>
        <dbReference type="EC" id="5.1.99.6"/>
    </reaction>
</comment>
<dbReference type="NCBIfam" id="TIGR00196">
    <property type="entry name" value="yjeF_cterm"/>
    <property type="match status" value="1"/>
</dbReference>
<dbReference type="PROSITE" id="PS01049">
    <property type="entry name" value="YJEF_C_1"/>
    <property type="match status" value="1"/>
</dbReference>
<comment type="cofactor">
    <cofactor evidence="17">
        <name>Mg(2+)</name>
        <dbReference type="ChEBI" id="CHEBI:18420"/>
    </cofactor>
</comment>
<comment type="function">
    <text evidence="17">Catalyzes the dehydration of the S-form of NAD(P)HX at the expense of ADP, which is converted to AMP. Together with NAD(P)HX epimerase, which catalyzes the epimerization of the S- and R-forms, the enzyme allows the repair of both epimers of NAD(P)HX, a damaged form of NAD(P)H that is a result of enzymatic or heat-dependent hydration.</text>
</comment>
<dbReference type="HAMAP" id="MF_01965">
    <property type="entry name" value="NADHX_dehydratase"/>
    <property type="match status" value="1"/>
</dbReference>
<feature type="domain" description="YjeF C-terminal" evidence="20">
    <location>
        <begin position="196"/>
        <end position="448"/>
    </location>
</feature>
<evidence type="ECO:0000256" key="18">
    <source>
        <dbReference type="PIRNR" id="PIRNR017184"/>
    </source>
</evidence>
<evidence type="ECO:0000259" key="19">
    <source>
        <dbReference type="PROSITE" id="PS50206"/>
    </source>
</evidence>
<evidence type="ECO:0000256" key="5">
    <source>
        <dbReference type="ARBA" id="ARBA00022723"/>
    </source>
</evidence>
<keyword evidence="12 17" id="KW-0456">Lyase</keyword>
<comment type="similarity">
    <text evidence="4 18">In the C-terminal section; belongs to the NnrD/CARKD family.</text>
</comment>
<dbReference type="EMBL" id="BAAAES010000007">
    <property type="protein sequence ID" value="GAA0663413.1"/>
    <property type="molecule type" value="Genomic_DNA"/>
</dbReference>
<dbReference type="Gene3D" id="3.40.1190.20">
    <property type="match status" value="1"/>
</dbReference>
<evidence type="ECO:0000256" key="15">
    <source>
        <dbReference type="ARBA" id="ARBA00048238"/>
    </source>
</evidence>
<dbReference type="Pfam" id="PF03853">
    <property type="entry name" value="YjeF_N"/>
    <property type="match status" value="1"/>
</dbReference>
<dbReference type="PROSITE" id="PS51383">
    <property type="entry name" value="YJEF_C_3"/>
    <property type="match status" value="1"/>
</dbReference>
<keyword evidence="8 17" id="KW-0521">NADP</keyword>
<dbReference type="SUPFAM" id="SSF53613">
    <property type="entry name" value="Ribokinase-like"/>
    <property type="match status" value="1"/>
</dbReference>
<comment type="function">
    <text evidence="14 18">Bifunctional enzyme that catalyzes the epimerization of the S- and R-forms of NAD(P)HX and the dehydration of the S-form of NAD(P)HX at the expense of ADP, which is converted to AMP. This allows the repair of both epimers of NAD(P)HX, a damaged form of NAD(P)H that is a result of enzymatic or heat-dependent hydration.</text>
</comment>
<evidence type="ECO:0000256" key="4">
    <source>
        <dbReference type="ARBA" id="ARBA00009524"/>
    </source>
</evidence>
<dbReference type="PANTHER" id="PTHR12592">
    <property type="entry name" value="ATP-DEPENDENT (S)-NAD(P)H-HYDRATE DEHYDRATASE FAMILY MEMBER"/>
    <property type="match status" value="1"/>
</dbReference>
<comment type="similarity">
    <text evidence="3 18">In the N-terminal section; belongs to the NnrE/AIBP family.</text>
</comment>
<keyword evidence="11 18" id="KW-0413">Isomerase</keyword>
<dbReference type="Proteomes" id="UP001500238">
    <property type="component" value="Unassembled WGS sequence"/>
</dbReference>
<dbReference type="PROSITE" id="PS50206">
    <property type="entry name" value="RHODANESE_3"/>
    <property type="match status" value="1"/>
</dbReference>
<evidence type="ECO:0000256" key="14">
    <source>
        <dbReference type="ARBA" id="ARBA00025153"/>
    </source>
</evidence>
<evidence type="ECO:0000313" key="22">
    <source>
        <dbReference type="EMBL" id="GAA0663413.1"/>
    </source>
</evidence>
<accession>A0ABP3T0M8</accession>
<evidence type="ECO:0000259" key="20">
    <source>
        <dbReference type="PROSITE" id="PS51383"/>
    </source>
</evidence>
<evidence type="ECO:0000256" key="16">
    <source>
        <dbReference type="ARBA" id="ARBA00049209"/>
    </source>
</evidence>
<feature type="binding site" evidence="17">
    <location>
        <position position="331"/>
    </location>
    <ligand>
        <name>(6S)-NADPHX</name>
        <dbReference type="ChEBI" id="CHEBI:64076"/>
    </ligand>
</feature>
<dbReference type="InterPro" id="IPR004443">
    <property type="entry name" value="YjeF_N_dom"/>
</dbReference>
<dbReference type="EC" id="4.2.1.136" evidence="17"/>
<dbReference type="CDD" id="cd01171">
    <property type="entry name" value="YXKO-related"/>
    <property type="match status" value="1"/>
</dbReference>
<protein>
    <recommendedName>
        <fullName evidence="17">ADP-dependent (S)-NAD(P)H-hydrate dehydratase</fullName>
        <ecNumber evidence="17">4.2.1.136</ecNumber>
    </recommendedName>
    <alternativeName>
        <fullName evidence="17">ADP-dependent NAD(P)HX dehydratase</fullName>
    </alternativeName>
</protein>